<organism evidence="2 3">
    <name type="scientific">Pseudoalteromonas marina</name>
    <dbReference type="NCBI Taxonomy" id="267375"/>
    <lineage>
        <taxon>Bacteria</taxon>
        <taxon>Pseudomonadati</taxon>
        <taxon>Pseudomonadota</taxon>
        <taxon>Gammaproteobacteria</taxon>
        <taxon>Alteromonadales</taxon>
        <taxon>Pseudoalteromonadaceae</taxon>
        <taxon>Pseudoalteromonas</taxon>
    </lineage>
</organism>
<reference evidence="2" key="1">
    <citation type="submission" date="2023-07" db="EMBL/GenBank/DDBJ databases">
        <title>Genome content predicts the carbon catabolic preferences of heterotrophic bacteria.</title>
        <authorList>
            <person name="Gralka M."/>
        </authorList>
    </citation>
    <scope>NUCLEOTIDE SEQUENCE</scope>
    <source>
        <strain evidence="2">4G09</strain>
    </source>
</reference>
<dbReference type="Proteomes" id="UP001177212">
    <property type="component" value="Unassembled WGS sequence"/>
</dbReference>
<protein>
    <submittedName>
        <fullName evidence="2">VOC family protein</fullName>
    </submittedName>
</protein>
<dbReference type="InterPro" id="IPR029068">
    <property type="entry name" value="Glyas_Bleomycin-R_OHBP_Dase"/>
</dbReference>
<dbReference type="EMBL" id="JAUYVT010000016">
    <property type="protein sequence ID" value="MDP2566074.1"/>
    <property type="molecule type" value="Genomic_DNA"/>
</dbReference>
<proteinExistence type="predicted"/>
<dbReference type="InterPro" id="IPR050383">
    <property type="entry name" value="GlyoxalaseI/FosfomycinResist"/>
</dbReference>
<evidence type="ECO:0000313" key="3">
    <source>
        <dbReference type="Proteomes" id="UP001177212"/>
    </source>
</evidence>
<dbReference type="Pfam" id="PF00903">
    <property type="entry name" value="Glyoxalase"/>
    <property type="match status" value="1"/>
</dbReference>
<dbReference type="PANTHER" id="PTHR21366">
    <property type="entry name" value="GLYOXALASE FAMILY PROTEIN"/>
    <property type="match status" value="1"/>
</dbReference>
<dbReference type="SUPFAM" id="SSF54593">
    <property type="entry name" value="Glyoxalase/Bleomycin resistance protein/Dihydroxybiphenyl dioxygenase"/>
    <property type="match status" value="1"/>
</dbReference>
<dbReference type="RefSeq" id="WP_039037984.1">
    <property type="nucleotide sequence ID" value="NZ_CALSLX010000001.1"/>
</dbReference>
<sequence length="138" mass="16113">MYLEHVNLVVKNIDTMIRFYQAIFPHWVIRSEGRGEWYGKPRRWVHFGDDTQYIAMSDHGEGENRSLSGHQVGFAHFAYVTANLDNTVSRLNKAGFSVHKQGNENPFRKNIYFRDPSGFEVEFVEYLSDIPAERNNDL</sequence>
<accession>A0ABT9FH16</accession>
<dbReference type="Gene3D" id="3.10.180.10">
    <property type="entry name" value="2,3-Dihydroxybiphenyl 1,2-Dioxygenase, domain 1"/>
    <property type="match status" value="1"/>
</dbReference>
<dbReference type="InterPro" id="IPR037523">
    <property type="entry name" value="VOC_core"/>
</dbReference>
<name>A0ABT9FH16_9GAMM</name>
<dbReference type="PROSITE" id="PS51819">
    <property type="entry name" value="VOC"/>
    <property type="match status" value="1"/>
</dbReference>
<evidence type="ECO:0000259" key="1">
    <source>
        <dbReference type="PROSITE" id="PS51819"/>
    </source>
</evidence>
<dbReference type="InterPro" id="IPR004360">
    <property type="entry name" value="Glyas_Fos-R_dOase_dom"/>
</dbReference>
<feature type="domain" description="VOC" evidence="1">
    <location>
        <begin position="2"/>
        <end position="126"/>
    </location>
</feature>
<evidence type="ECO:0000313" key="2">
    <source>
        <dbReference type="EMBL" id="MDP2566074.1"/>
    </source>
</evidence>
<keyword evidence="3" id="KW-1185">Reference proteome</keyword>
<dbReference type="CDD" id="cd06587">
    <property type="entry name" value="VOC"/>
    <property type="match status" value="1"/>
</dbReference>
<comment type="caution">
    <text evidence="2">The sequence shown here is derived from an EMBL/GenBank/DDBJ whole genome shotgun (WGS) entry which is preliminary data.</text>
</comment>
<gene>
    <name evidence="2" type="ORF">Q8W34_15610</name>
</gene>
<dbReference type="PANTHER" id="PTHR21366:SF22">
    <property type="entry name" value="VOC DOMAIN-CONTAINING PROTEIN"/>
    <property type="match status" value="1"/>
</dbReference>